<organism evidence="14 15">
    <name type="scientific">Candidatus Kerfeldbacteria bacterium CG08_land_8_20_14_0_20_42_7</name>
    <dbReference type="NCBI Taxonomy" id="2014245"/>
    <lineage>
        <taxon>Bacteria</taxon>
        <taxon>Candidatus Kerfeldiibacteriota</taxon>
    </lineage>
</organism>
<name>A0A2H0YRI8_9BACT</name>
<comment type="caution">
    <text evidence="10">Lacks conserved residue(s) required for the propagation of feature annotation.</text>
</comment>
<reference evidence="15" key="1">
    <citation type="submission" date="2017-09" db="EMBL/GenBank/DDBJ databases">
        <title>Depth-based differentiation of microbial function through sediment-hosted aquifers and enrichment of novel symbionts in the deep terrestrial subsurface.</title>
        <authorList>
            <person name="Probst A.J."/>
            <person name="Ladd B."/>
            <person name="Jarett J.K."/>
            <person name="Geller-Mcgrath D.E."/>
            <person name="Sieber C.M.K."/>
            <person name="Emerson J.B."/>
            <person name="Anantharaman K."/>
            <person name="Thomas B.C."/>
            <person name="Malmstrom R."/>
            <person name="Stieglmeier M."/>
            <person name="Klingl A."/>
            <person name="Woyke T."/>
            <person name="Ryan C.M."/>
            <person name="Banfield J.F."/>
        </authorList>
    </citation>
    <scope>NUCLEOTIDE SEQUENCE [LARGE SCALE GENOMIC DNA]</scope>
</reference>
<accession>A0A2H0YRI8</accession>
<gene>
    <name evidence="10" type="primary">miaA</name>
    <name evidence="14" type="ORF">COT25_04910</name>
</gene>
<evidence type="ECO:0000256" key="10">
    <source>
        <dbReference type="HAMAP-Rule" id="MF_00185"/>
    </source>
</evidence>
<protein>
    <recommendedName>
        <fullName evidence="10">tRNA dimethylallyltransferase</fullName>
        <ecNumber evidence="10">2.5.1.75</ecNumber>
    </recommendedName>
    <alternativeName>
        <fullName evidence="10">Dimethylallyl diphosphate:tRNA dimethylallyltransferase</fullName>
        <shortName evidence="10">DMAPP:tRNA dimethylallyltransferase</shortName>
        <shortName evidence="10">DMATase</shortName>
    </alternativeName>
    <alternativeName>
        <fullName evidence="10">Isopentenyl-diphosphate:tRNA isopentenyltransferase</fullName>
        <shortName evidence="10">IPP transferase</shortName>
        <shortName evidence="10">IPPT</shortName>
        <shortName evidence="10">IPTase</shortName>
    </alternativeName>
</protein>
<evidence type="ECO:0000256" key="6">
    <source>
        <dbReference type="ARBA" id="ARBA00022741"/>
    </source>
</evidence>
<dbReference type="PANTHER" id="PTHR11088">
    <property type="entry name" value="TRNA DIMETHYLALLYLTRANSFERASE"/>
    <property type="match status" value="1"/>
</dbReference>
<evidence type="ECO:0000256" key="3">
    <source>
        <dbReference type="ARBA" id="ARBA00005842"/>
    </source>
</evidence>
<dbReference type="InterPro" id="IPR018022">
    <property type="entry name" value="IPT"/>
</dbReference>
<feature type="region of interest" description="Interaction with substrate tRNA" evidence="10">
    <location>
        <begin position="40"/>
        <end position="43"/>
    </location>
</feature>
<dbReference type="EC" id="2.5.1.75" evidence="10"/>
<keyword evidence="4 10" id="KW-0808">Transferase</keyword>
<dbReference type="GO" id="GO:0005524">
    <property type="term" value="F:ATP binding"/>
    <property type="evidence" value="ECO:0007669"/>
    <property type="project" value="UniProtKB-UniRule"/>
</dbReference>
<keyword evidence="7 10" id="KW-0067">ATP-binding</keyword>
<keyword evidence="8 10" id="KW-0460">Magnesium</keyword>
<dbReference type="Gene3D" id="3.40.50.300">
    <property type="entry name" value="P-loop containing nucleotide triphosphate hydrolases"/>
    <property type="match status" value="1"/>
</dbReference>
<evidence type="ECO:0000256" key="4">
    <source>
        <dbReference type="ARBA" id="ARBA00022679"/>
    </source>
</evidence>
<evidence type="ECO:0000256" key="8">
    <source>
        <dbReference type="ARBA" id="ARBA00022842"/>
    </source>
</evidence>
<dbReference type="HAMAP" id="MF_00185">
    <property type="entry name" value="IPP_trans"/>
    <property type="match status" value="1"/>
</dbReference>
<evidence type="ECO:0000313" key="14">
    <source>
        <dbReference type="EMBL" id="PIS41098.1"/>
    </source>
</evidence>
<evidence type="ECO:0000256" key="13">
    <source>
        <dbReference type="RuleBase" id="RU003785"/>
    </source>
</evidence>
<dbReference type="InterPro" id="IPR027417">
    <property type="entry name" value="P-loop_NTPase"/>
</dbReference>
<dbReference type="NCBIfam" id="TIGR00174">
    <property type="entry name" value="miaA"/>
    <property type="match status" value="1"/>
</dbReference>
<comment type="cofactor">
    <cofactor evidence="1 10">
        <name>Mg(2+)</name>
        <dbReference type="ChEBI" id="CHEBI:18420"/>
    </cofactor>
</comment>
<evidence type="ECO:0000256" key="1">
    <source>
        <dbReference type="ARBA" id="ARBA00001946"/>
    </source>
</evidence>
<comment type="caution">
    <text evidence="14">The sequence shown here is derived from an EMBL/GenBank/DDBJ whole genome shotgun (WGS) entry which is preliminary data.</text>
</comment>
<dbReference type="GO" id="GO:0006400">
    <property type="term" value="P:tRNA modification"/>
    <property type="evidence" value="ECO:0007669"/>
    <property type="project" value="TreeGrafter"/>
</dbReference>
<dbReference type="Gene3D" id="1.10.20.140">
    <property type="match status" value="1"/>
</dbReference>
<dbReference type="GO" id="GO:0052381">
    <property type="term" value="F:tRNA dimethylallyltransferase activity"/>
    <property type="evidence" value="ECO:0007669"/>
    <property type="project" value="UniProtKB-UniRule"/>
</dbReference>
<dbReference type="AlphaFoldDB" id="A0A2H0YRI8"/>
<comment type="similarity">
    <text evidence="3 10 13">Belongs to the IPP transferase family.</text>
</comment>
<comment type="function">
    <text evidence="2 10 12">Catalyzes the transfer of a dimethylallyl group onto the adenine at position 37 in tRNAs that read codons beginning with uridine, leading to the formation of N6-(dimethylallyl)adenosine (i(6)A).</text>
</comment>
<evidence type="ECO:0000256" key="12">
    <source>
        <dbReference type="RuleBase" id="RU003784"/>
    </source>
</evidence>
<comment type="subunit">
    <text evidence="10">Monomer.</text>
</comment>
<dbReference type="EMBL" id="PEXV01000156">
    <property type="protein sequence ID" value="PIS41098.1"/>
    <property type="molecule type" value="Genomic_DNA"/>
</dbReference>
<dbReference type="SUPFAM" id="SSF52540">
    <property type="entry name" value="P-loop containing nucleoside triphosphate hydrolases"/>
    <property type="match status" value="2"/>
</dbReference>
<dbReference type="Pfam" id="PF01715">
    <property type="entry name" value="IPPT"/>
    <property type="match status" value="1"/>
</dbReference>
<feature type="site" description="Interaction with substrate tRNA" evidence="10">
    <location>
        <position position="129"/>
    </location>
</feature>
<sequence>MLSSIKKQRIIAIVGTNASGKSSLAISLARHAKGEVISADSRQVYKGLDIGSGKISKTEQRMVTHHLLDVISPKTTYAVSHFIADATTSIRQITQRKHIPIVCGGTGFWIDTLLFGKELPTVQPNKALRAKLEKQRTQTLFAKLQKKDPTRAKSIDRNNRRRIIRALEIISATKKPVQPIKTSLPYSILWIGVTHTTDSIKKRIHKRLMLRMRQGMVTEVRRLHASGISWKRLFEFGLEYRYISLYLQKKVSKKDMLKELEKEIYRYAKRQKTWFQRNKDIHWITSYREAEKLVKIFLK</sequence>
<evidence type="ECO:0000256" key="2">
    <source>
        <dbReference type="ARBA" id="ARBA00003213"/>
    </source>
</evidence>
<comment type="catalytic activity">
    <reaction evidence="9 10 11">
        <text>adenosine(37) in tRNA + dimethylallyl diphosphate = N(6)-dimethylallyladenosine(37) in tRNA + diphosphate</text>
        <dbReference type="Rhea" id="RHEA:26482"/>
        <dbReference type="Rhea" id="RHEA-COMP:10162"/>
        <dbReference type="Rhea" id="RHEA-COMP:10375"/>
        <dbReference type="ChEBI" id="CHEBI:33019"/>
        <dbReference type="ChEBI" id="CHEBI:57623"/>
        <dbReference type="ChEBI" id="CHEBI:74411"/>
        <dbReference type="ChEBI" id="CHEBI:74415"/>
        <dbReference type="EC" id="2.5.1.75"/>
    </reaction>
</comment>
<feature type="site" description="Interaction with substrate tRNA" evidence="10">
    <location>
        <position position="106"/>
    </location>
</feature>
<evidence type="ECO:0000256" key="11">
    <source>
        <dbReference type="RuleBase" id="RU003783"/>
    </source>
</evidence>
<feature type="binding site" evidence="10">
    <location>
        <begin position="15"/>
        <end position="22"/>
    </location>
    <ligand>
        <name>ATP</name>
        <dbReference type="ChEBI" id="CHEBI:30616"/>
    </ligand>
</feature>
<dbReference type="PANTHER" id="PTHR11088:SF60">
    <property type="entry name" value="TRNA DIMETHYLALLYLTRANSFERASE"/>
    <property type="match status" value="1"/>
</dbReference>
<dbReference type="Proteomes" id="UP000228711">
    <property type="component" value="Unassembled WGS sequence"/>
</dbReference>
<dbReference type="InterPro" id="IPR039657">
    <property type="entry name" value="Dimethylallyltransferase"/>
</dbReference>
<evidence type="ECO:0000256" key="9">
    <source>
        <dbReference type="ARBA" id="ARBA00049563"/>
    </source>
</evidence>
<keyword evidence="5 10" id="KW-0819">tRNA processing</keyword>
<evidence type="ECO:0000256" key="7">
    <source>
        <dbReference type="ARBA" id="ARBA00022840"/>
    </source>
</evidence>
<evidence type="ECO:0000256" key="5">
    <source>
        <dbReference type="ARBA" id="ARBA00022694"/>
    </source>
</evidence>
<evidence type="ECO:0000313" key="15">
    <source>
        <dbReference type="Proteomes" id="UP000228711"/>
    </source>
</evidence>
<keyword evidence="6 10" id="KW-0547">Nucleotide-binding</keyword>
<proteinExistence type="inferred from homology"/>